<dbReference type="STRING" id="512565.AMIS_58860"/>
<name>I0HDL9_ACTM4</name>
<gene>
    <name evidence="1" type="ordered locus">AMIS_58860</name>
</gene>
<dbReference type="EMBL" id="AP012319">
    <property type="protein sequence ID" value="BAL91106.1"/>
    <property type="molecule type" value="Genomic_DNA"/>
</dbReference>
<keyword evidence="2" id="KW-1185">Reference proteome</keyword>
<accession>I0HDL9</accession>
<dbReference type="AlphaFoldDB" id="I0HDL9"/>
<evidence type="ECO:0000313" key="2">
    <source>
        <dbReference type="Proteomes" id="UP000007882"/>
    </source>
</evidence>
<dbReference type="RefSeq" id="WP_014445994.1">
    <property type="nucleotide sequence ID" value="NC_017093.1"/>
</dbReference>
<evidence type="ECO:0000313" key="1">
    <source>
        <dbReference type="EMBL" id="BAL91106.1"/>
    </source>
</evidence>
<organism evidence="1 2">
    <name type="scientific">Actinoplanes missouriensis (strain ATCC 14538 / DSM 43046 / CBS 188.64 / JCM 3121 / NBRC 102363 / NCIMB 12654 / NRRL B-3342 / UNCC 431)</name>
    <dbReference type="NCBI Taxonomy" id="512565"/>
    <lineage>
        <taxon>Bacteria</taxon>
        <taxon>Bacillati</taxon>
        <taxon>Actinomycetota</taxon>
        <taxon>Actinomycetes</taxon>
        <taxon>Micromonosporales</taxon>
        <taxon>Micromonosporaceae</taxon>
        <taxon>Actinoplanes</taxon>
    </lineage>
</organism>
<dbReference type="OrthoDB" id="4286155at2"/>
<protein>
    <submittedName>
        <fullName evidence="1">Uncharacterized protein</fullName>
    </submittedName>
</protein>
<dbReference type="KEGG" id="ams:AMIS_58860"/>
<sequence length="67" mass="7534">MNQRVWTGEVGARLRCCICGDETVDADDYVLIQMTASPGDEAQWFGAHAAHLNSVLKEGFRVEIHEW</sequence>
<dbReference type="PATRIC" id="fig|512565.3.peg.5882"/>
<proteinExistence type="predicted"/>
<dbReference type="Proteomes" id="UP000007882">
    <property type="component" value="Chromosome"/>
</dbReference>
<dbReference type="HOGENOM" id="CLU_2802751_0_0_11"/>
<reference evidence="1 2" key="1">
    <citation type="submission" date="2012-02" db="EMBL/GenBank/DDBJ databases">
        <title>Complete genome sequence of Actinoplanes missouriensis 431 (= NBRC 102363).</title>
        <authorList>
            <person name="Ohnishi Y."/>
            <person name="Ishikawa J."/>
            <person name="Sekine M."/>
            <person name="Hosoyama A."/>
            <person name="Harada T."/>
            <person name="Narita H."/>
            <person name="Hata T."/>
            <person name="Konno Y."/>
            <person name="Tutikane K."/>
            <person name="Fujita N."/>
            <person name="Horinouchi S."/>
            <person name="Hayakawa M."/>
        </authorList>
    </citation>
    <scope>NUCLEOTIDE SEQUENCE [LARGE SCALE GENOMIC DNA]</scope>
    <source>
        <strain evidence="2">ATCC 14538 / DSM 43046 / CBS 188.64 / JCM 3121 / NBRC 102363 / NCIMB 12654 / NRRL B-3342 / UNCC 431</strain>
    </source>
</reference>